<keyword evidence="2" id="KW-1185">Reference proteome</keyword>
<gene>
    <name evidence="1" type="ORF">ACFQO8_08570</name>
</gene>
<sequence length="94" mass="10574">MITLNDTMAVIGNDYSYGDVTIAERAIEDLIACSAIEFGLKEVKVVSRSKDHYDYQIVASLPLVEAERLYRYVRDQFDLLLGQVDVTLTIIATN</sequence>
<evidence type="ECO:0000313" key="2">
    <source>
        <dbReference type="Proteomes" id="UP001596439"/>
    </source>
</evidence>
<evidence type="ECO:0008006" key="3">
    <source>
        <dbReference type="Google" id="ProtNLM"/>
    </source>
</evidence>
<dbReference type="RefSeq" id="WP_260569895.1">
    <property type="nucleotide sequence ID" value="NZ_JANIEL010000071.1"/>
</dbReference>
<evidence type="ECO:0000313" key="1">
    <source>
        <dbReference type="EMBL" id="MFC7390200.1"/>
    </source>
</evidence>
<proteinExistence type="predicted"/>
<accession>A0ABW2PQ27</accession>
<organism evidence="1 2">
    <name type="scientific">Exiguobacterium aestuarii</name>
    <dbReference type="NCBI Taxonomy" id="273527"/>
    <lineage>
        <taxon>Bacteria</taxon>
        <taxon>Bacillati</taxon>
        <taxon>Bacillota</taxon>
        <taxon>Bacilli</taxon>
        <taxon>Bacillales</taxon>
        <taxon>Bacillales Family XII. Incertae Sedis</taxon>
        <taxon>Exiguobacterium</taxon>
    </lineage>
</organism>
<reference evidence="2" key="1">
    <citation type="journal article" date="2019" name="Int. J. Syst. Evol. Microbiol.">
        <title>The Global Catalogue of Microorganisms (GCM) 10K type strain sequencing project: providing services to taxonomists for standard genome sequencing and annotation.</title>
        <authorList>
            <consortium name="The Broad Institute Genomics Platform"/>
            <consortium name="The Broad Institute Genome Sequencing Center for Infectious Disease"/>
            <person name="Wu L."/>
            <person name="Ma J."/>
        </authorList>
    </citation>
    <scope>NUCLEOTIDE SEQUENCE [LARGE SCALE GENOMIC DNA]</scope>
    <source>
        <strain evidence="2">CCUG 55590</strain>
    </source>
</reference>
<comment type="caution">
    <text evidence="1">The sequence shown here is derived from an EMBL/GenBank/DDBJ whole genome shotgun (WGS) entry which is preliminary data.</text>
</comment>
<dbReference type="EMBL" id="JBHTCE010000001">
    <property type="protein sequence ID" value="MFC7390200.1"/>
    <property type="molecule type" value="Genomic_DNA"/>
</dbReference>
<dbReference type="Proteomes" id="UP001596439">
    <property type="component" value="Unassembled WGS sequence"/>
</dbReference>
<name>A0ABW2PQ27_9BACL</name>
<protein>
    <recommendedName>
        <fullName evidence="3">Asp23/Gls24 family envelope stress response protein</fullName>
    </recommendedName>
</protein>